<gene>
    <name evidence="1" type="ORF">SAMN02745126_02869</name>
</gene>
<dbReference type="RefSeq" id="WP_139373874.1">
    <property type="nucleotide sequence ID" value="NZ_FUWJ01000002.1"/>
</dbReference>
<evidence type="ECO:0000313" key="1">
    <source>
        <dbReference type="EMBL" id="SJZ91842.1"/>
    </source>
</evidence>
<proteinExistence type="predicted"/>
<dbReference type="STRING" id="225324.SAMN02745126_02869"/>
<organism evidence="1 2">
    <name type="scientific">Enhydrobacter aerosaccus</name>
    <dbReference type="NCBI Taxonomy" id="225324"/>
    <lineage>
        <taxon>Bacteria</taxon>
        <taxon>Pseudomonadati</taxon>
        <taxon>Pseudomonadota</taxon>
        <taxon>Alphaproteobacteria</taxon>
        <taxon>Hyphomicrobiales</taxon>
        <taxon>Enhydrobacter</taxon>
    </lineage>
</organism>
<protein>
    <submittedName>
        <fullName evidence="1">Uncharacterized protein</fullName>
    </submittedName>
</protein>
<keyword evidence="2" id="KW-1185">Reference proteome</keyword>
<accession>A0A1T4PK19</accession>
<sequence>MARTSQRIPPPLVRRVLTAVHEATKDTTAPSWVNVGTLSLRIDRMRLDQAIALAVRSGWLKTAGDPPISLAITVAGLQALGAGAGHDSQG</sequence>
<dbReference type="EMBL" id="FUWJ01000002">
    <property type="protein sequence ID" value="SJZ91842.1"/>
    <property type="molecule type" value="Genomic_DNA"/>
</dbReference>
<dbReference type="Proteomes" id="UP000190092">
    <property type="component" value="Unassembled WGS sequence"/>
</dbReference>
<name>A0A1T4PK19_9HYPH</name>
<dbReference type="AlphaFoldDB" id="A0A1T4PK19"/>
<reference evidence="2" key="1">
    <citation type="submission" date="2017-02" db="EMBL/GenBank/DDBJ databases">
        <authorList>
            <person name="Varghese N."/>
            <person name="Submissions S."/>
        </authorList>
    </citation>
    <scope>NUCLEOTIDE SEQUENCE [LARGE SCALE GENOMIC DNA]</scope>
    <source>
        <strain evidence="2">ATCC 27094</strain>
    </source>
</reference>
<evidence type="ECO:0000313" key="2">
    <source>
        <dbReference type="Proteomes" id="UP000190092"/>
    </source>
</evidence>